<evidence type="ECO:0000313" key="2">
    <source>
        <dbReference type="EnsemblPlants" id="Solyc11g013315.1.1"/>
    </source>
</evidence>
<evidence type="ECO:0000313" key="3">
    <source>
        <dbReference type="Proteomes" id="UP000004994"/>
    </source>
</evidence>
<reference evidence="2" key="1">
    <citation type="journal article" date="2012" name="Nature">
        <title>The tomato genome sequence provides insights into fleshy fruit evolution.</title>
        <authorList>
            <consortium name="Tomato Genome Consortium"/>
        </authorList>
    </citation>
    <scope>NUCLEOTIDE SEQUENCE [LARGE SCALE GENOMIC DNA]</scope>
    <source>
        <strain evidence="2">cv. Heinz 1706</strain>
    </source>
</reference>
<dbReference type="PANTHER" id="PTHR11439">
    <property type="entry name" value="GAG-POL-RELATED RETROTRANSPOSON"/>
    <property type="match status" value="1"/>
</dbReference>
<organism evidence="2">
    <name type="scientific">Solanum lycopersicum</name>
    <name type="common">Tomato</name>
    <name type="synonym">Lycopersicon esculentum</name>
    <dbReference type="NCBI Taxonomy" id="4081"/>
    <lineage>
        <taxon>Eukaryota</taxon>
        <taxon>Viridiplantae</taxon>
        <taxon>Streptophyta</taxon>
        <taxon>Embryophyta</taxon>
        <taxon>Tracheophyta</taxon>
        <taxon>Spermatophyta</taxon>
        <taxon>Magnoliopsida</taxon>
        <taxon>eudicotyledons</taxon>
        <taxon>Gunneridae</taxon>
        <taxon>Pentapetalae</taxon>
        <taxon>asterids</taxon>
        <taxon>lamiids</taxon>
        <taxon>Solanales</taxon>
        <taxon>Solanaceae</taxon>
        <taxon>Solanoideae</taxon>
        <taxon>Solaneae</taxon>
        <taxon>Solanum</taxon>
        <taxon>Solanum subgen. Lycopersicon</taxon>
    </lineage>
</organism>
<accession>A0A3Q7ITK6</accession>
<dbReference type="InterPro" id="IPR013103">
    <property type="entry name" value="RVT_2"/>
</dbReference>
<name>A0A3Q7ITK6_SOLLC</name>
<dbReference type="Proteomes" id="UP000004994">
    <property type="component" value="Chromosome 11"/>
</dbReference>
<reference evidence="2" key="2">
    <citation type="submission" date="2019-01" db="UniProtKB">
        <authorList>
            <consortium name="EnsemblPlants"/>
        </authorList>
    </citation>
    <scope>IDENTIFICATION</scope>
    <source>
        <strain evidence="2">cv. Heinz 1706</strain>
    </source>
</reference>
<dbReference type="STRING" id="4081.A0A3Q7ITK6"/>
<feature type="domain" description="Reverse transcriptase Ty1/copia-type" evidence="1">
    <location>
        <begin position="161"/>
        <end position="225"/>
    </location>
</feature>
<dbReference type="Gramene" id="Solyc11g013315.1.1">
    <property type="protein sequence ID" value="Solyc11g013315.1.1"/>
    <property type="gene ID" value="Solyc11g013315.1"/>
</dbReference>
<dbReference type="InParanoid" id="A0A3Q7ITK6"/>
<keyword evidence="3" id="KW-1185">Reference proteome</keyword>
<evidence type="ECO:0000259" key="1">
    <source>
        <dbReference type="Pfam" id="PF07727"/>
    </source>
</evidence>
<dbReference type="EnsemblPlants" id="Solyc11g013315.1.1">
    <property type="protein sequence ID" value="Solyc11g013315.1.1"/>
    <property type="gene ID" value="Solyc11g013315.1"/>
</dbReference>
<dbReference type="Pfam" id="PF07727">
    <property type="entry name" value="RVT_2"/>
    <property type="match status" value="1"/>
</dbReference>
<proteinExistence type="predicted"/>
<protein>
    <recommendedName>
        <fullName evidence="1">Reverse transcriptase Ty1/copia-type domain-containing protein</fullName>
    </recommendedName>
</protein>
<dbReference type="AlphaFoldDB" id="A0A3Q7ITK6"/>
<sequence>MKCEHCLQKGHVKKTCYKLIGSPENFKGKKRVNLDTHPLARLNLGYMSLKLKSVGPTPAFTQNQYNQIVQMLSKYSIGDATANMEGNSNYAINTASANSAGILSSHNDDSVKSVVDTRATNYMIGDKVVFQTSTLVDDTGKVQLPTGESANISDIGNCQLLGDDLLIIGSDMRLIQETKNILQTNFKIKDLGELIFFLSIEFARSNEGILMHQRKYALELISDFGARRTDISFAIQNLSQFMHSPKQSHMEATTRVVKYIKQALRVGILMSSTVSSKLHAYCDVDWGSCLTTIKSVSGYAVKICDSLWKSKK</sequence>
<dbReference type="PANTHER" id="PTHR11439:SF444">
    <property type="entry name" value="HELICASE ATP-BINDING DOMAIN-CONTAINING PROTEIN"/>
    <property type="match status" value="1"/>
</dbReference>